<evidence type="ECO:0000313" key="2">
    <source>
        <dbReference type="EMBL" id="BBO31262.1"/>
    </source>
</evidence>
<dbReference type="SUPFAM" id="SSF51445">
    <property type="entry name" value="(Trans)glycosidases"/>
    <property type="match status" value="1"/>
</dbReference>
<name>A0A5K7X629_9BACT</name>
<dbReference type="InterPro" id="IPR017853">
    <property type="entry name" value="GH"/>
</dbReference>
<evidence type="ECO:0000313" key="3">
    <source>
        <dbReference type="Proteomes" id="UP000326837"/>
    </source>
</evidence>
<dbReference type="Gene3D" id="2.60.120.260">
    <property type="entry name" value="Galactose-binding domain-like"/>
    <property type="match status" value="2"/>
</dbReference>
<keyword evidence="3" id="KW-1185">Reference proteome</keyword>
<proteinExistence type="predicted"/>
<dbReference type="KEGG" id="lpav:PLANPX_0874"/>
<accession>A0A5K7X629</accession>
<dbReference type="GO" id="GO:0000272">
    <property type="term" value="P:polysaccharide catabolic process"/>
    <property type="evidence" value="ECO:0007669"/>
    <property type="project" value="InterPro"/>
</dbReference>
<protein>
    <submittedName>
        <fullName evidence="2">Uncharacterized protein</fullName>
    </submittedName>
</protein>
<gene>
    <name evidence="2" type="ORF">PLANPX_0874</name>
</gene>
<sequence>MNFSQLRRRTLHIELLEPRQLLAGDAPVLDVLAAETPAAEPAADLAADFAAMATATEDAQAQTQPWATTRGVYVFTLSAYQGVWAPKDWTFAQWETWLDQMEFLNFNHLQLMRAPWSERPAQTPAELAKEALWVQVLQSAKQRGMTTSIVFGTTWHGDLTNPWRILSPGNSPADPNWQTLLGDYQYWANKYGAWVDEWVMGGEDPGGSPSSAGINYAFETPSPLGNPSNVSELVSLQIAMRYAARQVNPSASVVAETWGLNWWGTSPGYSSQLAEFLVQQSRLPSDVPLSTHGNDDALTNSLQATGRDVDAWPFFLIDHEFPVGHTKLHFDWTRNYLGKIKAQGIDSVIAHISHPTEQLPSLYVYSRLLDDVNLSEATLLKEFAAFLVEPPAQQTALANAIGSLSDFWDSVSGIANWTAAALQPVNVAAPFTTRYSAAQLGYLNSALANITAVTDPRAVSQIPMQITAAAWVQMLRDQIQFLHDAAYIGNLAAQSQSYLNDQYPAVAALIAPLSRAEAAEMEAAFHSAGSAGALQRMEAYLSQFWQTTTNQNHPLGIIYDFLRLNIPTSVAGSVGLSGDYLEFAAPAYPTLFKQLDGRVEQTDGSFSYARDTQWTTESSAAFSGGTAIKNSTINSEVNIVFSGSGVSLIHSLWQQGATASWSIDGGAGGSGTIQMNAATRTDQVETLLATGLAQTLHVLTIKKIGGAASTAIQIDGVVVQNNNRLRREDDRQLLTYSGQWASTNEGTPSGGSWHFTTENAASVTIPFTGTAVGIAATLRGDYGVIAWSIDGGAGGSGTVSLQSSNYTNKMPFILTRGLTNGNHTLTLTKQSGFLINIDAVDSAVEQSADFNNDGIVDGADFLAWQRGFGASGNATAAQGDADLDRDVDADDLAIWRTRFGQKAARTAVSLAVAATEASVSERSSVAASESSESFSAAANVEGQDSASALAALNGLELQSFQLQSSRPAIDRLMALFAEEHSQKSRSIANEEAGWTAPRPRRGEVTSAGRPERDEQLADDAIYRWLDGSALNRLPSVPTAFTD</sequence>
<dbReference type="Gene3D" id="1.10.1330.10">
    <property type="entry name" value="Dockerin domain"/>
    <property type="match status" value="1"/>
</dbReference>
<dbReference type="InterPro" id="IPR036439">
    <property type="entry name" value="Dockerin_dom_sf"/>
</dbReference>
<dbReference type="Proteomes" id="UP000326837">
    <property type="component" value="Chromosome"/>
</dbReference>
<dbReference type="AlphaFoldDB" id="A0A5K7X629"/>
<evidence type="ECO:0000256" key="1">
    <source>
        <dbReference type="SAM" id="MobiDB-lite"/>
    </source>
</evidence>
<organism evidence="2 3">
    <name type="scientific">Lacipirellula parvula</name>
    <dbReference type="NCBI Taxonomy" id="2650471"/>
    <lineage>
        <taxon>Bacteria</taxon>
        <taxon>Pseudomonadati</taxon>
        <taxon>Planctomycetota</taxon>
        <taxon>Planctomycetia</taxon>
        <taxon>Pirellulales</taxon>
        <taxon>Lacipirellulaceae</taxon>
        <taxon>Lacipirellula</taxon>
    </lineage>
</organism>
<feature type="region of interest" description="Disordered" evidence="1">
    <location>
        <begin position="984"/>
        <end position="1015"/>
    </location>
</feature>
<dbReference type="PROSITE" id="PS00018">
    <property type="entry name" value="EF_HAND_1"/>
    <property type="match status" value="1"/>
</dbReference>
<dbReference type="InterPro" id="IPR018247">
    <property type="entry name" value="EF_Hand_1_Ca_BS"/>
</dbReference>
<dbReference type="EMBL" id="AP021861">
    <property type="protein sequence ID" value="BBO31262.1"/>
    <property type="molecule type" value="Genomic_DNA"/>
</dbReference>
<dbReference type="RefSeq" id="WP_152097432.1">
    <property type="nucleotide sequence ID" value="NZ_AP021861.1"/>
</dbReference>
<reference evidence="3" key="1">
    <citation type="submission" date="2019-10" db="EMBL/GenBank/DDBJ databases">
        <title>Lacipirellula parvula gen. nov., sp. nov., representing a lineage of planctomycetes widespread in freshwater anoxic habitats, and description of the family Lacipirellulaceae.</title>
        <authorList>
            <person name="Dedysh S.N."/>
            <person name="Kulichevskaya I.S."/>
            <person name="Beletsky A.V."/>
            <person name="Rakitin A.L."/>
            <person name="Mardanov A.V."/>
            <person name="Ivanova A.A."/>
            <person name="Saltykova V.X."/>
            <person name="Rijpstra W.I.C."/>
            <person name="Sinninghe Damste J.S."/>
            <person name="Ravin N.V."/>
        </authorList>
    </citation>
    <scope>NUCLEOTIDE SEQUENCE [LARGE SCALE GENOMIC DNA]</scope>
    <source>
        <strain evidence="3">PX69</strain>
    </source>
</reference>